<accession>A0A5B0NRY1</accession>
<keyword evidence="3" id="KW-1185">Reference proteome</keyword>
<dbReference type="AlphaFoldDB" id="A0A5B0NRY1"/>
<name>A0A5B0NRY1_PUCGR</name>
<feature type="compositionally biased region" description="Polar residues" evidence="1">
    <location>
        <begin position="18"/>
        <end position="42"/>
    </location>
</feature>
<evidence type="ECO:0000313" key="3">
    <source>
        <dbReference type="Proteomes" id="UP000324748"/>
    </source>
</evidence>
<feature type="region of interest" description="Disordered" evidence="1">
    <location>
        <begin position="18"/>
        <end position="58"/>
    </location>
</feature>
<evidence type="ECO:0000313" key="2">
    <source>
        <dbReference type="EMBL" id="KAA1090920.1"/>
    </source>
</evidence>
<dbReference type="Proteomes" id="UP000324748">
    <property type="component" value="Unassembled WGS sequence"/>
</dbReference>
<sequence length="58" mass="6277">MMNQTRLQQLLGQMRFGNANQDQSLPHNPPTNLNGNILTASSGVEDGPMVNLSPRQSG</sequence>
<comment type="caution">
    <text evidence="2">The sequence shown here is derived from an EMBL/GenBank/DDBJ whole genome shotgun (WGS) entry which is preliminary data.</text>
</comment>
<gene>
    <name evidence="2" type="ORF">PGT21_017966</name>
</gene>
<reference evidence="2 3" key="1">
    <citation type="submission" date="2019-05" db="EMBL/GenBank/DDBJ databases">
        <title>Emergence of the Ug99 lineage of the wheat stem rust pathogen through somatic hybridization.</title>
        <authorList>
            <person name="Li F."/>
            <person name="Upadhyaya N.M."/>
            <person name="Sperschneider J."/>
            <person name="Matny O."/>
            <person name="Nguyen-Phuc H."/>
            <person name="Mago R."/>
            <person name="Raley C."/>
            <person name="Miller M.E."/>
            <person name="Silverstein K.A.T."/>
            <person name="Henningsen E."/>
            <person name="Hirsch C.D."/>
            <person name="Visser B."/>
            <person name="Pretorius Z.A."/>
            <person name="Steffenson B.J."/>
            <person name="Schwessinger B."/>
            <person name="Dodds P.N."/>
            <person name="Figueroa M."/>
        </authorList>
    </citation>
    <scope>NUCLEOTIDE SEQUENCE [LARGE SCALE GENOMIC DNA]</scope>
    <source>
        <strain evidence="2">21-0</strain>
    </source>
</reference>
<dbReference type="EMBL" id="VSWC01000092">
    <property type="protein sequence ID" value="KAA1090920.1"/>
    <property type="molecule type" value="Genomic_DNA"/>
</dbReference>
<evidence type="ECO:0000256" key="1">
    <source>
        <dbReference type="SAM" id="MobiDB-lite"/>
    </source>
</evidence>
<organism evidence="2 3">
    <name type="scientific">Puccinia graminis f. sp. tritici</name>
    <dbReference type="NCBI Taxonomy" id="56615"/>
    <lineage>
        <taxon>Eukaryota</taxon>
        <taxon>Fungi</taxon>
        <taxon>Dikarya</taxon>
        <taxon>Basidiomycota</taxon>
        <taxon>Pucciniomycotina</taxon>
        <taxon>Pucciniomycetes</taxon>
        <taxon>Pucciniales</taxon>
        <taxon>Pucciniaceae</taxon>
        <taxon>Puccinia</taxon>
    </lineage>
</organism>
<protein>
    <submittedName>
        <fullName evidence="2">Uncharacterized protein</fullName>
    </submittedName>
</protein>
<proteinExistence type="predicted"/>